<protein>
    <recommendedName>
        <fullName evidence="10">Adenylyltransferase and sulfurtransferase MOCS3</fullName>
    </recommendedName>
    <alternativeName>
        <fullName evidence="10">Molybdenum cofactor synthesis protein 3</fullName>
    </alternativeName>
    <domain>
        <recommendedName>
            <fullName evidence="10">Molybdopterin-synthase adenylyltransferase</fullName>
            <ecNumber evidence="10">2.7.7.80</ecNumber>
        </recommendedName>
        <alternativeName>
            <fullName evidence="10">Adenylyltransferase MOCS3</fullName>
        </alternativeName>
        <alternativeName>
            <fullName evidence="10">Sulfur carrier protein MOCS2A adenylyltransferase</fullName>
        </alternativeName>
    </domain>
    <domain>
        <recommendedName>
            <fullName evidence="10">Molybdopterin-synthase sulfurtransferase</fullName>
            <ecNumber evidence="10">2.8.1.11</ecNumber>
        </recommendedName>
        <alternativeName>
            <fullName evidence="10">Sulfurtransferase MOCS3</fullName>
        </alternativeName>
        <alternativeName>
            <fullName evidence="10">Sulfur carrier protein MOCS2A sulfurtransferase</fullName>
        </alternativeName>
    </domain>
</protein>
<dbReference type="GO" id="GO:0002143">
    <property type="term" value="P:tRNA wobble position uridine thiolation"/>
    <property type="evidence" value="ECO:0007669"/>
    <property type="project" value="InterPro"/>
</dbReference>
<evidence type="ECO:0000256" key="5">
    <source>
        <dbReference type="ARBA" id="ARBA00022723"/>
    </source>
</evidence>
<dbReference type="GO" id="GO:0042292">
    <property type="term" value="F:URM1 activating enzyme activity"/>
    <property type="evidence" value="ECO:0007669"/>
    <property type="project" value="TreeGrafter"/>
</dbReference>
<feature type="domain" description="Rhodanese" evidence="13">
    <location>
        <begin position="499"/>
        <end position="668"/>
    </location>
</feature>
<reference evidence="15" key="1">
    <citation type="journal article" date="2021" name="Proc. Natl. Acad. Sci. U.S.A.">
        <title>Three genomes in the algal genus Volvox reveal the fate of a haploid sex-determining region after a transition to homothallism.</title>
        <authorList>
            <person name="Yamamoto K."/>
            <person name="Hamaji T."/>
            <person name="Kawai-Toyooka H."/>
            <person name="Matsuzaki R."/>
            <person name="Takahashi F."/>
            <person name="Nishimura Y."/>
            <person name="Kawachi M."/>
            <person name="Noguchi H."/>
            <person name="Minakuchi Y."/>
            <person name="Umen J.G."/>
            <person name="Toyoda A."/>
            <person name="Nozaki H."/>
        </authorList>
    </citation>
    <scope>NUCLEOTIDE SEQUENCE</scope>
    <source>
        <strain evidence="15">NIES-3785</strain>
        <strain evidence="14">NIES-3786</strain>
    </source>
</reference>
<comment type="subcellular location">
    <subcellularLocation>
        <location evidence="1">Cytoplasm</location>
        <location evidence="1">Cytosol</location>
    </subcellularLocation>
</comment>
<feature type="binding site" evidence="10">
    <location>
        <position position="200"/>
    </location>
    <ligand>
        <name>ATP</name>
        <dbReference type="ChEBI" id="CHEBI:30616"/>
    </ligand>
</feature>
<dbReference type="SUPFAM" id="SSF69572">
    <property type="entry name" value="Activating enzymes of the ubiquitin-like proteins"/>
    <property type="match status" value="1"/>
</dbReference>
<organism evidence="15 16">
    <name type="scientific">Volvox reticuliferus</name>
    <dbReference type="NCBI Taxonomy" id="1737510"/>
    <lineage>
        <taxon>Eukaryota</taxon>
        <taxon>Viridiplantae</taxon>
        <taxon>Chlorophyta</taxon>
        <taxon>core chlorophytes</taxon>
        <taxon>Chlorophyceae</taxon>
        <taxon>CS clade</taxon>
        <taxon>Chlamydomonadales</taxon>
        <taxon>Volvocaceae</taxon>
        <taxon>Volvox</taxon>
    </lineage>
</organism>
<comment type="function">
    <text evidence="10">Plays a central role in 2-thiolation of mcm(5)S(2)U at tRNA wobble positions of cytosolic tRNA(Lys), tRNA(Glu) and tRNA(Gln). Also essential during biosynthesis of the molybdenum cofactor. Acts by mediating the C-terminal thiocarboxylation of sulfur carriers URM1 and MOCS2A. Its N-terminus first activates URM1 and MOCS2A as acyl-adenylates (-COAMP), then the persulfide sulfur on the catalytic cysteine is transferred to URM1 and MOCS2A to form thiocarboxylation (-COSH) of their C-terminus. The reaction probably involves hydrogen sulfide that is generated from the persulfide intermediate and that acts as nucleophile towards URM1 and MOCS2A. Subsequently, a transient disulfide bond is formed. Does not use thiosulfate as sulfur donor; NFS1 probably acting as a sulfur donor for thiocarboxylation reactions.</text>
</comment>
<dbReference type="InterPro" id="IPR035985">
    <property type="entry name" value="Ubiquitin-activating_enz"/>
</dbReference>
<name>A0A8J4D5B2_9CHLO</name>
<keyword evidence="8 10" id="KW-0067">ATP-binding</keyword>
<dbReference type="GO" id="GO:0004792">
    <property type="term" value="F:thiosulfate-cyanide sulfurtransferase activity"/>
    <property type="evidence" value="ECO:0007669"/>
    <property type="project" value="TreeGrafter"/>
</dbReference>
<dbReference type="GO" id="GO:0061605">
    <property type="term" value="F:molybdopterin-synthase adenylyltransferase activity"/>
    <property type="evidence" value="ECO:0007669"/>
    <property type="project" value="UniProtKB-EC"/>
</dbReference>
<dbReference type="EMBL" id="BNCP01000039">
    <property type="protein sequence ID" value="GIL87388.1"/>
    <property type="molecule type" value="Genomic_DNA"/>
</dbReference>
<feature type="binding site" evidence="10">
    <location>
        <position position="179"/>
    </location>
    <ligand>
        <name>ATP</name>
        <dbReference type="ChEBI" id="CHEBI:30616"/>
    </ligand>
</feature>
<evidence type="ECO:0000256" key="7">
    <source>
        <dbReference type="ARBA" id="ARBA00022833"/>
    </source>
</evidence>
<dbReference type="Proteomes" id="UP000722791">
    <property type="component" value="Unassembled WGS sequence"/>
</dbReference>
<dbReference type="AlphaFoldDB" id="A0A8J4D5B2"/>
<evidence type="ECO:0000256" key="2">
    <source>
        <dbReference type="ARBA" id="ARBA00022490"/>
    </source>
</evidence>
<dbReference type="InterPro" id="IPR001763">
    <property type="entry name" value="Rhodanese-like_dom"/>
</dbReference>
<dbReference type="EC" id="2.8.1.11" evidence="10"/>
<feature type="binding site" evidence="10">
    <location>
        <begin position="207"/>
        <end position="211"/>
    </location>
    <ligand>
        <name>ATP</name>
        <dbReference type="ChEBI" id="CHEBI:30616"/>
    </ligand>
</feature>
<keyword evidence="2 10" id="KW-0963">Cytoplasm</keyword>
<feature type="binding site" evidence="10">
    <location>
        <position position="313"/>
    </location>
    <ligand>
        <name>Zn(2+)</name>
        <dbReference type="ChEBI" id="CHEBI:29105"/>
    </ligand>
</feature>
<evidence type="ECO:0000256" key="3">
    <source>
        <dbReference type="ARBA" id="ARBA00022679"/>
    </source>
</evidence>
<dbReference type="EC" id="2.7.7.80" evidence="10"/>
<feature type="region of interest" description="Disordered" evidence="12">
    <location>
        <begin position="463"/>
        <end position="498"/>
    </location>
</feature>
<dbReference type="UniPathway" id="UPA00988"/>
<keyword evidence="17" id="KW-1185">Reference proteome</keyword>
<feature type="compositionally biased region" description="Low complexity" evidence="12">
    <location>
        <begin position="479"/>
        <end position="493"/>
    </location>
</feature>
<dbReference type="SUPFAM" id="SSF52821">
    <property type="entry name" value="Rhodanese/Cell cycle control phosphatase"/>
    <property type="match status" value="1"/>
</dbReference>
<dbReference type="EMBL" id="BNCQ01000002">
    <property type="protein sequence ID" value="GIL95721.1"/>
    <property type="molecule type" value="Genomic_DNA"/>
</dbReference>
<dbReference type="HAMAP" id="MF_03049">
    <property type="entry name" value="MOCS3_Uba4"/>
    <property type="match status" value="1"/>
</dbReference>
<dbReference type="PANTHER" id="PTHR10953">
    <property type="entry name" value="UBIQUITIN-ACTIVATING ENZYME E1"/>
    <property type="match status" value="1"/>
</dbReference>
<evidence type="ECO:0000256" key="8">
    <source>
        <dbReference type="ARBA" id="ARBA00022840"/>
    </source>
</evidence>
<feature type="binding site" evidence="10">
    <location>
        <position position="310"/>
    </location>
    <ligand>
        <name>Zn(2+)</name>
        <dbReference type="ChEBI" id="CHEBI:29105"/>
    </ligand>
</feature>
<keyword evidence="3 10" id="KW-0808">Transferase</keyword>
<evidence type="ECO:0000313" key="17">
    <source>
        <dbReference type="Proteomes" id="UP000747110"/>
    </source>
</evidence>
<evidence type="ECO:0000256" key="12">
    <source>
        <dbReference type="SAM" id="MobiDB-lite"/>
    </source>
</evidence>
<dbReference type="FunFam" id="3.40.50.720:FF:000033">
    <property type="entry name" value="Adenylyltransferase and sulfurtransferase MOCS3"/>
    <property type="match status" value="1"/>
</dbReference>
<dbReference type="Proteomes" id="UP000747110">
    <property type="component" value="Unassembled WGS sequence"/>
</dbReference>
<proteinExistence type="inferred from homology"/>
<dbReference type="SMR" id="A0A8J4D5B2"/>
<feature type="binding site" evidence="10">
    <location>
        <position position="388"/>
    </location>
    <ligand>
        <name>Zn(2+)</name>
        <dbReference type="ChEBI" id="CHEBI:29105"/>
    </ligand>
</feature>
<feature type="binding site" evidence="10">
    <location>
        <begin position="268"/>
        <end position="269"/>
    </location>
    <ligand>
        <name>ATP</name>
        <dbReference type="ChEBI" id="CHEBI:30616"/>
    </ligand>
</feature>
<comment type="cofactor">
    <cofactor evidence="10">
        <name>Zn(2+)</name>
        <dbReference type="ChEBI" id="CHEBI:29105"/>
    </cofactor>
    <text evidence="10">Binds 1 zinc ion per subunit.</text>
</comment>
<dbReference type="GO" id="GO:0005524">
    <property type="term" value="F:ATP binding"/>
    <property type="evidence" value="ECO:0007669"/>
    <property type="project" value="UniProtKB-KW"/>
</dbReference>
<keyword evidence="5 10" id="KW-0479">Metal-binding</keyword>
<dbReference type="PROSITE" id="PS50206">
    <property type="entry name" value="RHODANESE_3"/>
    <property type="match status" value="1"/>
</dbReference>
<dbReference type="InterPro" id="IPR000594">
    <property type="entry name" value="ThiF_NAD_FAD-bd"/>
</dbReference>
<evidence type="ECO:0000256" key="6">
    <source>
        <dbReference type="ARBA" id="ARBA00022741"/>
    </source>
</evidence>
<dbReference type="GO" id="GO:0061604">
    <property type="term" value="F:molybdopterin-synthase sulfurtransferase activity"/>
    <property type="evidence" value="ECO:0007669"/>
    <property type="project" value="UniProtKB-EC"/>
</dbReference>
<evidence type="ECO:0000256" key="4">
    <source>
        <dbReference type="ARBA" id="ARBA00022694"/>
    </source>
</evidence>
<accession>A0A8J4D5B2</accession>
<keyword evidence="6 10" id="KW-0547">Nucleotide-binding</keyword>
<feature type="binding site" evidence="10">
    <location>
        <position position="224"/>
    </location>
    <ligand>
        <name>ATP</name>
        <dbReference type="ChEBI" id="CHEBI:30616"/>
    </ligand>
</feature>
<keyword evidence="11" id="KW-0175">Coiled coil</keyword>
<dbReference type="InterPro" id="IPR045886">
    <property type="entry name" value="ThiF/MoeB/HesA"/>
</dbReference>
<dbReference type="GO" id="GO:0005829">
    <property type="term" value="C:cytosol"/>
    <property type="evidence" value="ECO:0007669"/>
    <property type="project" value="UniProtKB-SubCell"/>
</dbReference>
<feature type="region of interest" description="Disordered" evidence="12">
    <location>
        <begin position="108"/>
        <end position="146"/>
    </location>
</feature>
<comment type="catalytic activity">
    <reaction evidence="10">
        <text>[molybdopterin-synthase sulfur-carrier protein]-C-terminal Gly-Gly-AMP + S-sulfanyl-L-cysteinyl-[cysteine desulfurase] + AH2 = [molybdopterin-synthase sulfur-carrier protein]-C-terminal-Gly-aminoethanethioate + L-cysteinyl-[cysteine desulfurase] + A + AMP + 2 H(+)</text>
        <dbReference type="Rhea" id="RHEA:48612"/>
        <dbReference type="Rhea" id="RHEA-COMP:12157"/>
        <dbReference type="Rhea" id="RHEA-COMP:12158"/>
        <dbReference type="Rhea" id="RHEA-COMP:12159"/>
        <dbReference type="Rhea" id="RHEA-COMP:19907"/>
        <dbReference type="ChEBI" id="CHEBI:13193"/>
        <dbReference type="ChEBI" id="CHEBI:15378"/>
        <dbReference type="ChEBI" id="CHEBI:17499"/>
        <dbReference type="ChEBI" id="CHEBI:29950"/>
        <dbReference type="ChEBI" id="CHEBI:61963"/>
        <dbReference type="ChEBI" id="CHEBI:90618"/>
        <dbReference type="ChEBI" id="CHEBI:232372"/>
        <dbReference type="ChEBI" id="CHEBI:456215"/>
        <dbReference type="EC" id="2.8.1.11"/>
    </reaction>
</comment>
<feature type="coiled-coil region" evidence="11">
    <location>
        <begin position="20"/>
        <end position="47"/>
    </location>
</feature>
<feature type="binding site" evidence="10">
    <location>
        <position position="385"/>
    </location>
    <ligand>
        <name>Zn(2+)</name>
        <dbReference type="ChEBI" id="CHEBI:29105"/>
    </ligand>
</feature>
<comment type="similarity">
    <text evidence="10">In the N-terminal section; belongs to the HesA/MoeB/ThiF family. UBA4 subfamily.</text>
</comment>
<comment type="caution">
    <text evidence="15">The sequence shown here is derived from an EMBL/GenBank/DDBJ whole genome shotgun (WGS) entry which is preliminary data.</text>
</comment>
<evidence type="ECO:0000313" key="15">
    <source>
        <dbReference type="EMBL" id="GIL95721.1"/>
    </source>
</evidence>
<evidence type="ECO:0000256" key="9">
    <source>
        <dbReference type="ARBA" id="ARBA00023268"/>
    </source>
</evidence>
<dbReference type="Gene3D" id="3.40.250.10">
    <property type="entry name" value="Rhodanese-like domain"/>
    <property type="match status" value="1"/>
</dbReference>
<keyword evidence="7 10" id="KW-0862">Zinc</keyword>
<dbReference type="GO" id="GO:0006777">
    <property type="term" value="P:Mo-molybdopterin cofactor biosynthetic process"/>
    <property type="evidence" value="ECO:0007669"/>
    <property type="project" value="UniProtKB-UniRule"/>
</dbReference>
<evidence type="ECO:0000256" key="1">
    <source>
        <dbReference type="ARBA" id="ARBA00004514"/>
    </source>
</evidence>
<evidence type="ECO:0000256" key="10">
    <source>
        <dbReference type="HAMAP-Rule" id="MF_03049"/>
    </source>
</evidence>
<dbReference type="Gene3D" id="3.40.50.720">
    <property type="entry name" value="NAD(P)-binding Rossmann-like Domain"/>
    <property type="match status" value="1"/>
</dbReference>
<gene>
    <name evidence="10" type="primary">MOCS3</name>
    <name evidence="10" type="synonym">CNX5</name>
    <name evidence="10" type="synonym">UBA4</name>
    <name evidence="14" type="ORF">Vretifemale_15516</name>
    <name evidence="15" type="ORF">Vretimale_1687</name>
</gene>
<comment type="pathway">
    <text evidence="10">tRNA modification; 5-methoxycarbonylmethyl-2-thiouridine-tRNA biosynthesis.</text>
</comment>
<dbReference type="GO" id="GO:0046872">
    <property type="term" value="F:metal ion binding"/>
    <property type="evidence" value="ECO:0007669"/>
    <property type="project" value="UniProtKB-KW"/>
</dbReference>
<dbReference type="SMART" id="SM00450">
    <property type="entry name" value="RHOD"/>
    <property type="match status" value="1"/>
</dbReference>
<keyword evidence="10" id="KW-0501">Molybdenum cofactor biosynthesis</keyword>
<dbReference type="NCBIfam" id="NF004281">
    <property type="entry name" value="PRK05690.1"/>
    <property type="match status" value="1"/>
</dbReference>
<dbReference type="UniPathway" id="UPA00344"/>
<dbReference type="InterPro" id="IPR036873">
    <property type="entry name" value="Rhodanese-like_dom_sf"/>
</dbReference>
<evidence type="ECO:0000313" key="16">
    <source>
        <dbReference type="Proteomes" id="UP000722791"/>
    </source>
</evidence>
<feature type="active site" description="Cysteine persulfide intermediate; for sulfurtransferase activity" evidence="10">
    <location>
        <position position="628"/>
    </location>
</feature>
<evidence type="ECO:0000259" key="13">
    <source>
        <dbReference type="PROSITE" id="PS50206"/>
    </source>
</evidence>
<sequence length="670" mass="69911">MDSHDNITTDVDIVTLRTMYSVLQVQNIKLQRELADLKDQVTALKLELTGRSEVVRSGIGAAAVGLSKEDRASDGAASDATLTKGASTCTAAPSGQCSPCPAISESSSTLPSLCSRQPHQGSGDHEGPLQLQPPRATPRHGLSRAQAERYSRHLLLPDFGVAAQERLCGGSVLVVGCGGLGSPVAMYLAAAGVGRLGLVDHDIVDVTNLHRQVMHATSRVGLNKAVSGRITCAAINPTIQVEAHTRGFTPATALELVELYDVVIDATDNPPTRYLISDACVVSGKPLVSAAAVGTDGQLTVYNYGNDGPCYRCLFPEAPAPENCSRCGEAGVLGVVPGIMGCLQALEAIKILSGVGDVSSKKLTIFDALAGRFTTVRLRNRNPACVACGSSPVINRATLPSYDYVLFTGQPPDDGPPADLELIDPRFRLKPQQVARLLAAQMKMDVDATAGQHREPDAVIGEAGPGPVRSFGAQEHETQQQQGRVRQGDLQQGRDGGVGQQRTLFLDVRPTAQYNIMALPGVVHMPYERLEERLSQLLAMLGVAIPRIDSAAASPTAVAASMAATVMESPNSGAIAAGAIATVAASCEAVASAAEPLAGGFAIGSGSTGDANGETDAWGSQPRVVVLCRRGNNSQRVVARLAGLGVKGVTDMQGGYTAWAKQVDPDMPLL</sequence>
<feature type="active site" description="Glycyl thioester intermediate; for adenylyltransferase activity" evidence="10">
    <location>
        <position position="327"/>
    </location>
</feature>
<dbReference type="Pfam" id="PF00899">
    <property type="entry name" value="ThiF"/>
    <property type="match status" value="1"/>
</dbReference>
<keyword evidence="9 10" id="KW-0511">Multifunctional enzyme</keyword>
<dbReference type="PANTHER" id="PTHR10953:SF102">
    <property type="entry name" value="ADENYLYLTRANSFERASE AND SULFURTRANSFERASE MOCS3"/>
    <property type="match status" value="1"/>
</dbReference>
<dbReference type="OrthoDB" id="10261062at2759"/>
<evidence type="ECO:0000256" key="11">
    <source>
        <dbReference type="SAM" id="Coils"/>
    </source>
</evidence>
<evidence type="ECO:0000313" key="14">
    <source>
        <dbReference type="EMBL" id="GIL87388.1"/>
    </source>
</evidence>
<comment type="pathway">
    <text evidence="10">Cofactor biosynthesis; molybdopterin biosynthesis.</text>
</comment>
<keyword evidence="4 10" id="KW-0819">tRNA processing</keyword>
<dbReference type="InterPro" id="IPR028885">
    <property type="entry name" value="MOCS3/Uba4"/>
</dbReference>
<comment type="catalytic activity">
    <reaction evidence="10">
        <text>[molybdopterin-synthase sulfur-carrier protein]-C-terminal Gly-Gly + ATP + H(+) = [molybdopterin-synthase sulfur-carrier protein]-C-terminal Gly-Gly-AMP + diphosphate</text>
        <dbReference type="Rhea" id="RHEA:43616"/>
        <dbReference type="Rhea" id="RHEA-COMP:12159"/>
        <dbReference type="Rhea" id="RHEA-COMP:12202"/>
        <dbReference type="ChEBI" id="CHEBI:15378"/>
        <dbReference type="ChEBI" id="CHEBI:30616"/>
        <dbReference type="ChEBI" id="CHEBI:33019"/>
        <dbReference type="ChEBI" id="CHEBI:90618"/>
        <dbReference type="ChEBI" id="CHEBI:90778"/>
        <dbReference type="EC" id="2.7.7.80"/>
    </reaction>
</comment>
<dbReference type="CDD" id="cd00757">
    <property type="entry name" value="ThiF_MoeB_HesA_family"/>
    <property type="match status" value="1"/>
</dbReference>